<feature type="region of interest" description="SAW" evidence="3">
    <location>
        <begin position="184"/>
        <end position="258"/>
    </location>
</feature>
<comment type="caution">
    <text evidence="3">Lacks conserved residue(s) required for the propagation of feature annotation.</text>
</comment>
<dbReference type="PROSITE" id="PS50985">
    <property type="entry name" value="GRAS"/>
    <property type="match status" value="1"/>
</dbReference>
<evidence type="ECO:0000256" key="1">
    <source>
        <dbReference type="ARBA" id="ARBA00023015"/>
    </source>
</evidence>
<dbReference type="OMA" id="MLQFTGT"/>
<dbReference type="AlphaFoldDB" id="A0A5P1FDL8"/>
<name>A0A5P1FDL8_ASPOF</name>
<dbReference type="Pfam" id="PF03514">
    <property type="entry name" value="GRAS"/>
    <property type="match status" value="1"/>
</dbReference>
<proteinExistence type="inferred from homology"/>
<keyword evidence="2" id="KW-0804">Transcription</keyword>
<reference evidence="5" key="1">
    <citation type="journal article" date="2017" name="Nat. Commun.">
        <title>The asparagus genome sheds light on the origin and evolution of a young Y chromosome.</title>
        <authorList>
            <person name="Harkess A."/>
            <person name="Zhou J."/>
            <person name="Xu C."/>
            <person name="Bowers J.E."/>
            <person name="Van der Hulst R."/>
            <person name="Ayyampalayam S."/>
            <person name="Mercati F."/>
            <person name="Riccardi P."/>
            <person name="McKain M.R."/>
            <person name="Kakrana A."/>
            <person name="Tang H."/>
            <person name="Ray J."/>
            <person name="Groenendijk J."/>
            <person name="Arikit S."/>
            <person name="Mathioni S.M."/>
            <person name="Nakano M."/>
            <person name="Shan H."/>
            <person name="Telgmann-Rauber A."/>
            <person name="Kanno A."/>
            <person name="Yue Z."/>
            <person name="Chen H."/>
            <person name="Li W."/>
            <person name="Chen Y."/>
            <person name="Xu X."/>
            <person name="Zhang Y."/>
            <person name="Luo S."/>
            <person name="Chen H."/>
            <person name="Gao J."/>
            <person name="Mao Z."/>
            <person name="Pires J.C."/>
            <person name="Luo M."/>
            <person name="Kudrna D."/>
            <person name="Wing R.A."/>
            <person name="Meyers B.C."/>
            <person name="Yi K."/>
            <person name="Kong H."/>
            <person name="Lavrijsen P."/>
            <person name="Sunseri F."/>
            <person name="Falavigna A."/>
            <person name="Ye Y."/>
            <person name="Leebens-Mack J.H."/>
            <person name="Chen G."/>
        </authorList>
    </citation>
    <scope>NUCLEOTIDE SEQUENCE [LARGE SCALE GENOMIC DNA]</scope>
    <source>
        <strain evidence="5">cv. DH0086</strain>
    </source>
</reference>
<accession>A0A5P1FDL8</accession>
<dbReference type="EMBL" id="CM007383">
    <property type="protein sequence ID" value="ONK74701.1"/>
    <property type="molecule type" value="Genomic_DNA"/>
</dbReference>
<keyword evidence="5" id="KW-1185">Reference proteome</keyword>
<dbReference type="Gramene" id="ONK74701">
    <property type="protein sequence ID" value="ONK74701"/>
    <property type="gene ID" value="A4U43_C03F9250"/>
</dbReference>
<dbReference type="Proteomes" id="UP000243459">
    <property type="component" value="Chromosome 3"/>
</dbReference>
<organism evidence="4 5">
    <name type="scientific">Asparagus officinalis</name>
    <name type="common">Garden asparagus</name>
    <dbReference type="NCBI Taxonomy" id="4686"/>
    <lineage>
        <taxon>Eukaryota</taxon>
        <taxon>Viridiplantae</taxon>
        <taxon>Streptophyta</taxon>
        <taxon>Embryophyta</taxon>
        <taxon>Tracheophyta</taxon>
        <taxon>Spermatophyta</taxon>
        <taxon>Magnoliopsida</taxon>
        <taxon>Liliopsida</taxon>
        <taxon>Asparagales</taxon>
        <taxon>Asparagaceae</taxon>
        <taxon>Asparagoideae</taxon>
        <taxon>Asparagus</taxon>
    </lineage>
</organism>
<sequence>MQWPTLIDALAKRPEGPPVQLRITVPGVRPPTPPILTVTMENIGYRLANFARSRNLSFELHIAKSKNPNPSFDQEMSSELFDPISLDIHDDEAVVVNCQSWLRFLQSETKDSFLESIHGLDPNIVTISDEDADLDSPSLTSRIMACFNYLWIPFDALETFLPKDSLQRAEYEADIGQKIENVIGYEGEQRIEGSESGVRVGQRMRNSRFASVAFGEETVREVKGILDEHASGWGMKKEEEMLVLTWKGHSSVFTTAWVPCGVEE</sequence>
<evidence type="ECO:0000313" key="5">
    <source>
        <dbReference type="Proteomes" id="UP000243459"/>
    </source>
</evidence>
<comment type="similarity">
    <text evidence="3">Belongs to the GRAS family.</text>
</comment>
<keyword evidence="1" id="KW-0805">Transcription regulation</keyword>
<dbReference type="PANTHER" id="PTHR31636">
    <property type="entry name" value="OSJNBA0084A10.13 PROTEIN-RELATED"/>
    <property type="match status" value="1"/>
</dbReference>
<evidence type="ECO:0000256" key="2">
    <source>
        <dbReference type="ARBA" id="ARBA00023163"/>
    </source>
</evidence>
<dbReference type="InterPro" id="IPR005202">
    <property type="entry name" value="TF_GRAS"/>
</dbReference>
<evidence type="ECO:0000313" key="4">
    <source>
        <dbReference type="EMBL" id="ONK74701.1"/>
    </source>
</evidence>
<protein>
    <submittedName>
        <fullName evidence="4">Uncharacterized protein</fullName>
    </submittedName>
</protein>
<gene>
    <name evidence="4" type="ORF">A4U43_C03F9250</name>
</gene>
<evidence type="ECO:0000256" key="3">
    <source>
        <dbReference type="PROSITE-ProRule" id="PRU01191"/>
    </source>
</evidence>